<sequence length="55" mass="6039">MIIINFVNPILDLGLFTTCVASDATSCLAFHIVHFRRTSRCRRTVFTGGLSGVLP</sequence>
<proteinExistence type="predicted"/>
<protein>
    <submittedName>
        <fullName evidence="1">Uncharacterized protein</fullName>
    </submittedName>
</protein>
<dbReference type="EMBL" id="MU150287">
    <property type="protein sequence ID" value="KAF9461203.1"/>
    <property type="molecule type" value="Genomic_DNA"/>
</dbReference>
<dbReference type="AlphaFoldDB" id="A0A9P5Y2P0"/>
<name>A0A9P5Y2P0_9AGAR</name>
<keyword evidence="2" id="KW-1185">Reference proteome</keyword>
<dbReference type="Proteomes" id="UP000807353">
    <property type="component" value="Unassembled WGS sequence"/>
</dbReference>
<evidence type="ECO:0000313" key="2">
    <source>
        <dbReference type="Proteomes" id="UP000807353"/>
    </source>
</evidence>
<organism evidence="1 2">
    <name type="scientific">Collybia nuda</name>
    <dbReference type="NCBI Taxonomy" id="64659"/>
    <lineage>
        <taxon>Eukaryota</taxon>
        <taxon>Fungi</taxon>
        <taxon>Dikarya</taxon>
        <taxon>Basidiomycota</taxon>
        <taxon>Agaricomycotina</taxon>
        <taxon>Agaricomycetes</taxon>
        <taxon>Agaricomycetidae</taxon>
        <taxon>Agaricales</taxon>
        <taxon>Tricholomatineae</taxon>
        <taxon>Clitocybaceae</taxon>
        <taxon>Collybia</taxon>
    </lineage>
</organism>
<comment type="caution">
    <text evidence="1">The sequence shown here is derived from an EMBL/GenBank/DDBJ whole genome shotgun (WGS) entry which is preliminary data.</text>
</comment>
<gene>
    <name evidence="1" type="ORF">BDZ94DRAFT_1264232</name>
</gene>
<evidence type="ECO:0000313" key="1">
    <source>
        <dbReference type="EMBL" id="KAF9461203.1"/>
    </source>
</evidence>
<reference evidence="1" key="1">
    <citation type="submission" date="2020-11" db="EMBL/GenBank/DDBJ databases">
        <authorList>
            <consortium name="DOE Joint Genome Institute"/>
            <person name="Ahrendt S."/>
            <person name="Riley R."/>
            <person name="Andreopoulos W."/>
            <person name="Labutti K."/>
            <person name="Pangilinan J."/>
            <person name="Ruiz-Duenas F.J."/>
            <person name="Barrasa J.M."/>
            <person name="Sanchez-Garcia M."/>
            <person name="Camarero S."/>
            <person name="Miyauchi S."/>
            <person name="Serrano A."/>
            <person name="Linde D."/>
            <person name="Babiker R."/>
            <person name="Drula E."/>
            <person name="Ayuso-Fernandez I."/>
            <person name="Pacheco R."/>
            <person name="Padilla G."/>
            <person name="Ferreira P."/>
            <person name="Barriuso J."/>
            <person name="Kellner H."/>
            <person name="Castanera R."/>
            <person name="Alfaro M."/>
            <person name="Ramirez L."/>
            <person name="Pisabarro A.G."/>
            <person name="Kuo A."/>
            <person name="Tritt A."/>
            <person name="Lipzen A."/>
            <person name="He G."/>
            <person name="Yan M."/>
            <person name="Ng V."/>
            <person name="Cullen D."/>
            <person name="Martin F."/>
            <person name="Rosso M.-N."/>
            <person name="Henrissat B."/>
            <person name="Hibbett D."/>
            <person name="Martinez A.T."/>
            <person name="Grigoriev I.V."/>
        </authorList>
    </citation>
    <scope>NUCLEOTIDE SEQUENCE</scope>
    <source>
        <strain evidence="1">CBS 247.69</strain>
    </source>
</reference>
<accession>A0A9P5Y2P0</accession>